<evidence type="ECO:0000256" key="3">
    <source>
        <dbReference type="ARBA" id="ARBA00022593"/>
    </source>
</evidence>
<dbReference type="SMART" id="SM00382">
    <property type="entry name" value="AAA"/>
    <property type="match status" value="2"/>
</dbReference>
<dbReference type="FunFam" id="3.40.50.300:FF:000109">
    <property type="entry name" value="Peroxisomal biogenesis factor 6"/>
    <property type="match status" value="1"/>
</dbReference>
<evidence type="ECO:0000313" key="12">
    <source>
        <dbReference type="EMBL" id="GFG39810.1"/>
    </source>
</evidence>
<dbReference type="GO" id="GO:0005524">
    <property type="term" value="F:ATP binding"/>
    <property type="evidence" value="ECO:0007669"/>
    <property type="project" value="UniProtKB-KW"/>
</dbReference>
<dbReference type="Pfam" id="PF00004">
    <property type="entry name" value="AAA"/>
    <property type="match status" value="2"/>
</dbReference>
<dbReference type="FunCoup" id="A0A6L2Q786">
    <property type="interactions" value="695"/>
</dbReference>
<comment type="caution">
    <text evidence="12">The sequence shown here is derived from an EMBL/GenBank/DDBJ whole genome shotgun (WGS) entry which is preliminary data.</text>
</comment>
<dbReference type="SUPFAM" id="SSF52540">
    <property type="entry name" value="P-loop containing nucleoside triphosphate hydrolases"/>
    <property type="match status" value="2"/>
</dbReference>
<dbReference type="PROSITE" id="PS00674">
    <property type="entry name" value="AAA"/>
    <property type="match status" value="1"/>
</dbReference>
<protein>
    <recommendedName>
        <fullName evidence="8">Peroxisomal ATPase PEX6</fullName>
    </recommendedName>
    <alternativeName>
        <fullName evidence="9">Peroxin-6</fullName>
    </alternativeName>
</protein>
<feature type="domain" description="AAA+ ATPase" evidence="11">
    <location>
        <begin position="307"/>
        <end position="445"/>
    </location>
</feature>
<keyword evidence="7" id="KW-0472">Membrane</keyword>
<proteinExistence type="inferred from homology"/>
<dbReference type="PANTHER" id="PTHR23077:SF9">
    <property type="entry name" value="PEROXISOMAL ATPASE PEX6"/>
    <property type="match status" value="1"/>
</dbReference>
<evidence type="ECO:0000256" key="1">
    <source>
        <dbReference type="ARBA" id="ARBA00004370"/>
    </source>
</evidence>
<dbReference type="Gene3D" id="1.10.8.60">
    <property type="match status" value="2"/>
</dbReference>
<dbReference type="OrthoDB" id="2187at2759"/>
<evidence type="ECO:0000256" key="5">
    <source>
        <dbReference type="ARBA" id="ARBA00022801"/>
    </source>
</evidence>
<evidence type="ECO:0000256" key="9">
    <source>
        <dbReference type="ARBA" id="ARBA00034920"/>
    </source>
</evidence>
<evidence type="ECO:0000256" key="4">
    <source>
        <dbReference type="ARBA" id="ARBA00022741"/>
    </source>
</evidence>
<evidence type="ECO:0000313" key="13">
    <source>
        <dbReference type="Proteomes" id="UP000502823"/>
    </source>
</evidence>
<evidence type="ECO:0000256" key="8">
    <source>
        <dbReference type="ARBA" id="ARBA00034811"/>
    </source>
</evidence>
<keyword evidence="5" id="KW-0378">Hydrolase</keyword>
<keyword evidence="13" id="KW-1185">Reference proteome</keyword>
<comment type="subcellular location">
    <subcellularLocation>
        <location evidence="1">Membrane</location>
    </subcellularLocation>
</comment>
<dbReference type="GO" id="GO:0005778">
    <property type="term" value="C:peroxisomal membrane"/>
    <property type="evidence" value="ECO:0007669"/>
    <property type="project" value="TreeGrafter"/>
</dbReference>
<dbReference type="InParanoid" id="A0A6L2Q786"/>
<keyword evidence="3" id="KW-0962">Peroxisome biogenesis</keyword>
<dbReference type="InterPro" id="IPR050168">
    <property type="entry name" value="AAA_ATPase_domain"/>
</dbReference>
<accession>A0A6L2Q786</accession>
<dbReference type="Gene3D" id="3.40.50.300">
    <property type="entry name" value="P-loop containing nucleotide triphosphate hydrolases"/>
    <property type="match status" value="2"/>
</dbReference>
<dbReference type="PANTHER" id="PTHR23077">
    <property type="entry name" value="AAA-FAMILY ATPASE"/>
    <property type="match status" value="1"/>
</dbReference>
<gene>
    <name evidence="12" type="ORF">Cfor_10585</name>
</gene>
<evidence type="ECO:0000256" key="10">
    <source>
        <dbReference type="ARBA" id="ARBA00048778"/>
    </source>
</evidence>
<feature type="domain" description="AAA+ ATPase" evidence="11">
    <location>
        <begin position="572"/>
        <end position="710"/>
    </location>
</feature>
<dbReference type="EMBL" id="BLKM01001242">
    <property type="protein sequence ID" value="GFG39810.1"/>
    <property type="molecule type" value="Genomic_DNA"/>
</dbReference>
<dbReference type="GO" id="GO:0016887">
    <property type="term" value="F:ATP hydrolysis activity"/>
    <property type="evidence" value="ECO:0007669"/>
    <property type="project" value="InterPro"/>
</dbReference>
<reference evidence="13" key="1">
    <citation type="submission" date="2020-01" db="EMBL/GenBank/DDBJ databases">
        <title>Draft genome sequence of the Termite Coptotermes fromosanus.</title>
        <authorList>
            <person name="Itakura S."/>
            <person name="Yosikawa Y."/>
            <person name="Umezawa K."/>
        </authorList>
    </citation>
    <scope>NUCLEOTIDE SEQUENCE [LARGE SCALE GENOMIC DNA]</scope>
</reference>
<dbReference type="InterPro" id="IPR027417">
    <property type="entry name" value="P-loop_NTPase"/>
</dbReference>
<comment type="similarity">
    <text evidence="2">Belongs to the AAA ATPase family.</text>
</comment>
<dbReference type="InterPro" id="IPR003959">
    <property type="entry name" value="ATPase_AAA_core"/>
</dbReference>
<dbReference type="GO" id="GO:0016558">
    <property type="term" value="P:protein import into peroxisome matrix"/>
    <property type="evidence" value="ECO:0007669"/>
    <property type="project" value="TreeGrafter"/>
</dbReference>
<keyword evidence="4" id="KW-0547">Nucleotide-binding</keyword>
<evidence type="ECO:0000256" key="6">
    <source>
        <dbReference type="ARBA" id="ARBA00022840"/>
    </source>
</evidence>
<dbReference type="GO" id="GO:0005829">
    <property type="term" value="C:cytosol"/>
    <property type="evidence" value="ECO:0007669"/>
    <property type="project" value="TreeGrafter"/>
</dbReference>
<sequence>MTILLPRYPSSLFRVLSSFYPAQQRRVKAKLKLELWSVPEDAFMCLIPMSIKLSVQGNVDSSILVSISTVQALGVSSCSWLKLKKISEEFILSNSSQSYLVHVIAVPEIEDSVAIVTNLLHYNITQALLLVNDVVEAEKLDELEYFVPNIATLARVSLLQPSYDINTVLDTVLSCYFEHPHYLRIGDIFCVDVIKYASSVSYLNSKLKKLYFKVLDIEGPCYGDAVRQGLTHGYYVVKALTTLFQCTNQQGYVPRRDVTFITGEGNLTGNNLKSHLLSTCPSGLDAYRDELLTCVQPYVRNMNKFHVKPLFLVCGPQGVGKSAVIRNVAERLSLNVFDVDSFEVQGGSASYAEGRLKCIFTKVREFAPCVILLRNLEVLCRLEDGTENCRIINAFINEVENLFQEMKTFPVVLIATCNDINKCTFAISPALVRVFLHVVYMQSPDELQRISMLQWLLKKCSANISTDLSRVAAETSGFLYADLSALVFHAIRNNFKRLKVTCHDEQNSIGVTLSKADFEGALNTMHEAYSEAIDAPKIPKVSWEDVGGLSDLKEEIMRTVICCMVMMPLCFSFSGILLYGPPGTGKTLLAKAVATECSLNFLSVKGPELLNMYVGQSEENVREVFNRARAAVPCIIFFDELDSLAPNRGRSGDSGGVMDRVISQLLAELDGLQKSSQLFVIGATNRPDLIDPALLRPGRFDKLLYVGVAEDKESQLSIMKALTRRFQLRSDVNLEDVVSLLPAKLTGADLYSVCSHAWLIALRTLINKLTHDGSSVPSAVEVGVEDFREAIINLTPSVSKEDLAYFQGIGDRH</sequence>
<comment type="catalytic activity">
    <reaction evidence="10">
        <text>ATP + H2O = ADP + phosphate + H(+)</text>
        <dbReference type="Rhea" id="RHEA:13065"/>
        <dbReference type="ChEBI" id="CHEBI:15377"/>
        <dbReference type="ChEBI" id="CHEBI:15378"/>
        <dbReference type="ChEBI" id="CHEBI:30616"/>
        <dbReference type="ChEBI" id="CHEBI:43474"/>
        <dbReference type="ChEBI" id="CHEBI:456216"/>
    </reaction>
    <physiologicalReaction direction="left-to-right" evidence="10">
        <dbReference type="Rhea" id="RHEA:13066"/>
    </physiologicalReaction>
</comment>
<organism evidence="12 13">
    <name type="scientific">Coptotermes formosanus</name>
    <name type="common">Formosan subterranean termite</name>
    <dbReference type="NCBI Taxonomy" id="36987"/>
    <lineage>
        <taxon>Eukaryota</taxon>
        <taxon>Metazoa</taxon>
        <taxon>Ecdysozoa</taxon>
        <taxon>Arthropoda</taxon>
        <taxon>Hexapoda</taxon>
        <taxon>Insecta</taxon>
        <taxon>Pterygota</taxon>
        <taxon>Neoptera</taxon>
        <taxon>Polyneoptera</taxon>
        <taxon>Dictyoptera</taxon>
        <taxon>Blattodea</taxon>
        <taxon>Blattoidea</taxon>
        <taxon>Termitoidae</taxon>
        <taxon>Rhinotermitidae</taxon>
        <taxon>Coptotermes</taxon>
    </lineage>
</organism>
<keyword evidence="6" id="KW-0067">ATP-binding</keyword>
<name>A0A6L2Q786_COPFO</name>
<dbReference type="InterPro" id="IPR003593">
    <property type="entry name" value="AAA+_ATPase"/>
</dbReference>
<evidence type="ECO:0000256" key="7">
    <source>
        <dbReference type="ARBA" id="ARBA00023136"/>
    </source>
</evidence>
<evidence type="ECO:0000256" key="2">
    <source>
        <dbReference type="ARBA" id="ARBA00006914"/>
    </source>
</evidence>
<evidence type="ECO:0000259" key="11">
    <source>
        <dbReference type="SMART" id="SM00382"/>
    </source>
</evidence>
<dbReference type="AlphaFoldDB" id="A0A6L2Q786"/>
<dbReference type="InterPro" id="IPR003960">
    <property type="entry name" value="ATPase_AAA_CS"/>
</dbReference>
<dbReference type="Proteomes" id="UP000502823">
    <property type="component" value="Unassembled WGS sequence"/>
</dbReference>